<dbReference type="RefSeq" id="WP_101330183.1">
    <property type="nucleotide sequence ID" value="NZ_PJNH01000001.1"/>
</dbReference>
<dbReference type="GO" id="GO:0004601">
    <property type="term" value="F:peroxidase activity"/>
    <property type="evidence" value="ECO:0007669"/>
    <property type="project" value="UniProtKB-KW"/>
</dbReference>
<organism evidence="7 8">
    <name type="scientific">Halalkalibacillus sediminis</name>
    <dbReference type="NCBI Taxonomy" id="2018042"/>
    <lineage>
        <taxon>Bacteria</taxon>
        <taxon>Bacillati</taxon>
        <taxon>Bacillota</taxon>
        <taxon>Bacilli</taxon>
        <taxon>Bacillales</taxon>
        <taxon>Bacillaceae</taxon>
        <taxon>Halalkalibacillus</taxon>
    </lineage>
</organism>
<dbReference type="InterPro" id="IPR029759">
    <property type="entry name" value="GPX_AS"/>
</dbReference>
<comment type="similarity">
    <text evidence="1 5">Belongs to the glutathione peroxidase family.</text>
</comment>
<dbReference type="AlphaFoldDB" id="A0A2I0QVW7"/>
<feature type="domain" description="Thioredoxin" evidence="6">
    <location>
        <begin position="1"/>
        <end position="159"/>
    </location>
</feature>
<evidence type="ECO:0000256" key="2">
    <source>
        <dbReference type="ARBA" id="ARBA00022559"/>
    </source>
</evidence>
<dbReference type="PIRSF" id="PIRSF000303">
    <property type="entry name" value="Glutathion_perox"/>
    <property type="match status" value="1"/>
</dbReference>
<reference evidence="7 8" key="1">
    <citation type="submission" date="2017-06" db="EMBL/GenBank/DDBJ databases">
        <title>the draft geome sequence of Illustriluteabacillus marina B3227.</title>
        <authorList>
            <person name="He R.-H."/>
            <person name="Du Z.-J."/>
        </authorList>
    </citation>
    <scope>NUCLEOTIDE SEQUENCE [LARGE SCALE GENOMIC DNA]</scope>
    <source>
        <strain evidence="7 8">B3227</strain>
    </source>
</reference>
<gene>
    <name evidence="7" type="ORF">CEY16_01390</name>
</gene>
<evidence type="ECO:0000256" key="1">
    <source>
        <dbReference type="ARBA" id="ARBA00006926"/>
    </source>
</evidence>
<protein>
    <recommendedName>
        <fullName evidence="5">Glutathione peroxidase</fullName>
    </recommendedName>
</protein>
<dbReference type="InterPro" id="IPR036249">
    <property type="entry name" value="Thioredoxin-like_sf"/>
</dbReference>
<name>A0A2I0QVW7_9BACI</name>
<dbReference type="PROSITE" id="PS00460">
    <property type="entry name" value="GLUTATHIONE_PEROXID_1"/>
    <property type="match status" value="1"/>
</dbReference>
<evidence type="ECO:0000259" key="6">
    <source>
        <dbReference type="PROSITE" id="PS51352"/>
    </source>
</evidence>
<feature type="active site" evidence="4">
    <location>
        <position position="36"/>
    </location>
</feature>
<proteinExistence type="inferred from homology"/>
<dbReference type="InterPro" id="IPR000889">
    <property type="entry name" value="Glutathione_peroxidase"/>
</dbReference>
<dbReference type="PANTHER" id="PTHR11592:SF78">
    <property type="entry name" value="GLUTATHIONE PEROXIDASE"/>
    <property type="match status" value="1"/>
</dbReference>
<evidence type="ECO:0000256" key="4">
    <source>
        <dbReference type="PIRSR" id="PIRSR000303-1"/>
    </source>
</evidence>
<dbReference type="PROSITE" id="PS51355">
    <property type="entry name" value="GLUTATHIONE_PEROXID_3"/>
    <property type="match status" value="1"/>
</dbReference>
<dbReference type="SUPFAM" id="SSF52833">
    <property type="entry name" value="Thioredoxin-like"/>
    <property type="match status" value="1"/>
</dbReference>
<dbReference type="PRINTS" id="PR01011">
    <property type="entry name" value="GLUTPROXDASE"/>
</dbReference>
<dbReference type="GO" id="GO:0034599">
    <property type="term" value="P:cellular response to oxidative stress"/>
    <property type="evidence" value="ECO:0007669"/>
    <property type="project" value="TreeGrafter"/>
</dbReference>
<comment type="caution">
    <text evidence="7">The sequence shown here is derived from an EMBL/GenBank/DDBJ whole genome shotgun (WGS) entry which is preliminary data.</text>
</comment>
<evidence type="ECO:0000313" key="7">
    <source>
        <dbReference type="EMBL" id="PKR78439.1"/>
    </source>
</evidence>
<evidence type="ECO:0000256" key="3">
    <source>
        <dbReference type="ARBA" id="ARBA00023002"/>
    </source>
</evidence>
<dbReference type="FunFam" id="3.40.30.10:FF:000010">
    <property type="entry name" value="Glutathione peroxidase"/>
    <property type="match status" value="1"/>
</dbReference>
<dbReference type="CDD" id="cd00340">
    <property type="entry name" value="GSH_Peroxidase"/>
    <property type="match status" value="1"/>
</dbReference>
<keyword evidence="3 5" id="KW-0560">Oxidoreductase</keyword>
<dbReference type="PANTHER" id="PTHR11592">
    <property type="entry name" value="GLUTATHIONE PEROXIDASE"/>
    <property type="match status" value="1"/>
</dbReference>
<accession>A0A2I0QVW7</accession>
<dbReference type="InterPro" id="IPR013766">
    <property type="entry name" value="Thioredoxin_domain"/>
</dbReference>
<dbReference type="Gene3D" id="3.40.30.10">
    <property type="entry name" value="Glutaredoxin"/>
    <property type="match status" value="1"/>
</dbReference>
<keyword evidence="8" id="KW-1185">Reference proteome</keyword>
<dbReference type="Pfam" id="PF00255">
    <property type="entry name" value="GSHPx"/>
    <property type="match status" value="1"/>
</dbReference>
<dbReference type="Proteomes" id="UP000243524">
    <property type="component" value="Unassembled WGS sequence"/>
</dbReference>
<evidence type="ECO:0000256" key="5">
    <source>
        <dbReference type="RuleBase" id="RU000499"/>
    </source>
</evidence>
<dbReference type="OrthoDB" id="9789406at2"/>
<dbReference type="PROSITE" id="PS51352">
    <property type="entry name" value="THIOREDOXIN_2"/>
    <property type="match status" value="1"/>
</dbReference>
<dbReference type="EMBL" id="PJNH01000001">
    <property type="protein sequence ID" value="PKR78439.1"/>
    <property type="molecule type" value="Genomic_DNA"/>
</dbReference>
<keyword evidence="2 5" id="KW-0575">Peroxidase</keyword>
<evidence type="ECO:0000313" key="8">
    <source>
        <dbReference type="Proteomes" id="UP000243524"/>
    </source>
</evidence>
<sequence length="166" mass="19437">MQKIHDFEVKKSNGEYESLQVYDGKVLLIVNTASKCGFTPQFEGLQKLYDEYRDQGFYVLGFPCDQFMKQEYDDQEEIMEYCQTNYGVDFPMYHKVDVKGDNQEPLFKHLTQVKKGFLGGEIKWNFTKFLIDRGGNVLRRYAPQSTPEKIEADIQNTINQKANPYN</sequence>